<dbReference type="EMBL" id="AIMA01000032">
    <property type="protein sequence ID" value="EJF88099.1"/>
    <property type="molecule type" value="Genomic_DNA"/>
</dbReference>
<name>J0QY25_9HYPH</name>
<evidence type="ECO:0000313" key="7">
    <source>
        <dbReference type="EMBL" id="EJF88099.1"/>
    </source>
</evidence>
<dbReference type="Pfam" id="PF04610">
    <property type="entry name" value="TrbL"/>
    <property type="match status" value="1"/>
</dbReference>
<evidence type="ECO:0000256" key="4">
    <source>
        <dbReference type="ARBA" id="ARBA00022989"/>
    </source>
</evidence>
<keyword evidence="4 6" id="KW-1133">Transmembrane helix</keyword>
<dbReference type="InterPro" id="IPR007688">
    <property type="entry name" value="Conjugal_tfr_TrbL/VirB6"/>
</dbReference>
<evidence type="ECO:0008006" key="9">
    <source>
        <dbReference type="Google" id="ProtNLM"/>
    </source>
</evidence>
<feature type="transmembrane region" description="Helical" evidence="6">
    <location>
        <begin position="208"/>
        <end position="228"/>
    </location>
</feature>
<keyword evidence="3 6" id="KW-0812">Transmembrane</keyword>
<evidence type="ECO:0000256" key="6">
    <source>
        <dbReference type="SAM" id="Phobius"/>
    </source>
</evidence>
<proteinExistence type="inferred from homology"/>
<dbReference type="RefSeq" id="WP_007478061.1">
    <property type="nucleotide sequence ID" value="NZ_JH725085.1"/>
</dbReference>
<dbReference type="GO" id="GO:0030255">
    <property type="term" value="P:protein secretion by the type IV secretion system"/>
    <property type="evidence" value="ECO:0007669"/>
    <property type="project" value="InterPro"/>
</dbReference>
<dbReference type="Proteomes" id="UP000009017">
    <property type="component" value="Unassembled WGS sequence"/>
</dbReference>
<reference evidence="7 8" key="1">
    <citation type="submission" date="2012-03" db="EMBL/GenBank/DDBJ databases">
        <title>The Genome Sequence of Bartonella melophagi K-2C.</title>
        <authorList>
            <consortium name="The Broad Institute Genome Sequencing Platform"/>
            <consortium name="The Broad Institute Genome Sequencing Center for Infectious Disease"/>
            <person name="Feldgarden M."/>
            <person name="Kirby J."/>
            <person name="Kosoy M."/>
            <person name="Birtles R."/>
            <person name="Probert W.S."/>
            <person name="Chiaraviglio L."/>
            <person name="Young S.K."/>
            <person name="Zeng Q."/>
            <person name="Gargeya S."/>
            <person name="Fitzgerald M."/>
            <person name="Haas B."/>
            <person name="Abouelleil A."/>
            <person name="Alvarado L."/>
            <person name="Arachchi H.M."/>
            <person name="Berlin A."/>
            <person name="Chapman S.B."/>
            <person name="Gearin G."/>
            <person name="Goldberg J."/>
            <person name="Griggs A."/>
            <person name="Gujja S."/>
            <person name="Hansen M."/>
            <person name="Heiman D."/>
            <person name="Howarth C."/>
            <person name="Larimer J."/>
            <person name="Lui A."/>
            <person name="MacDonald P.J.P."/>
            <person name="McCowen C."/>
            <person name="Montmayeur A."/>
            <person name="Murphy C."/>
            <person name="Neiman D."/>
            <person name="Pearson M."/>
            <person name="Priest M."/>
            <person name="Roberts A."/>
            <person name="Saif S."/>
            <person name="Shea T."/>
            <person name="Sisk P."/>
            <person name="Stolte C."/>
            <person name="Sykes S."/>
            <person name="Wortman J."/>
            <person name="Nusbaum C."/>
            <person name="Birren B."/>
        </authorList>
    </citation>
    <scope>NUCLEOTIDE SEQUENCE [LARGE SCALE GENOMIC DNA]</scope>
    <source>
        <strain evidence="7 8">K-2C</strain>
    </source>
</reference>
<gene>
    <name evidence="7" type="ORF">ME3_01254</name>
</gene>
<dbReference type="AlphaFoldDB" id="J0QY25"/>
<evidence type="ECO:0000256" key="3">
    <source>
        <dbReference type="ARBA" id="ARBA00022692"/>
    </source>
</evidence>
<protein>
    <recommendedName>
        <fullName evidence="9">Type IV secretion system protein virB6</fullName>
    </recommendedName>
</protein>
<comment type="caution">
    <text evidence="7">The sequence shown here is derived from an EMBL/GenBank/DDBJ whole genome shotgun (WGS) entry which is preliminary data.</text>
</comment>
<keyword evidence="5 6" id="KW-0472">Membrane</keyword>
<evidence type="ECO:0000256" key="1">
    <source>
        <dbReference type="ARBA" id="ARBA00004141"/>
    </source>
</evidence>
<dbReference type="GO" id="GO:0016020">
    <property type="term" value="C:membrane"/>
    <property type="evidence" value="ECO:0007669"/>
    <property type="project" value="UniProtKB-SubCell"/>
</dbReference>
<dbReference type="PATRIC" id="fig|1094557.3.peg.1302"/>
<evidence type="ECO:0000256" key="2">
    <source>
        <dbReference type="ARBA" id="ARBA00007802"/>
    </source>
</evidence>
<sequence length="314" mass="33926">MSNYIPTFTKMDSSIAGTLNDIIDKIIVNLSSSLSVPLSLSCIIYIAFMGYNIIYGRSSIPLWDFTATSVKLAIIVTLATKAPEYNAWVKNIFFTDLSNAIANVTQGITQGADSGENVWDNMLAKAYKTAFAKTQKETGFFELGTYIIHWIGGLICIVISGIFCTIGFIVSMLAKIGLFLVLSVGPLFISLYMFSTTRRFTEAWLGQVANFVILQVLVVLFGNLYVSISMNILADNVEDILFSILQFLIIGICGIYIFIHLPAIASALAAGGANLTGTTHLGHHTARAAGKTTAFAIRAGMRGAKGLMSKIRGA</sequence>
<feature type="transmembrane region" description="Helical" evidence="6">
    <location>
        <begin position="146"/>
        <end position="170"/>
    </location>
</feature>
<feature type="transmembrane region" description="Helical" evidence="6">
    <location>
        <begin position="176"/>
        <end position="196"/>
    </location>
</feature>
<accession>J0QY25</accession>
<feature type="transmembrane region" description="Helical" evidence="6">
    <location>
        <begin position="240"/>
        <end position="259"/>
    </location>
</feature>
<dbReference type="HOGENOM" id="CLU_065797_1_0_5"/>
<comment type="similarity">
    <text evidence="2">Belongs to the TrbL/VirB6 family.</text>
</comment>
<feature type="transmembrane region" description="Helical" evidence="6">
    <location>
        <begin position="34"/>
        <end position="54"/>
    </location>
</feature>
<evidence type="ECO:0000256" key="5">
    <source>
        <dbReference type="ARBA" id="ARBA00023136"/>
    </source>
</evidence>
<organism evidence="7 8">
    <name type="scientific">Bartonella melophagi K-2C</name>
    <dbReference type="NCBI Taxonomy" id="1094557"/>
    <lineage>
        <taxon>Bacteria</taxon>
        <taxon>Pseudomonadati</taxon>
        <taxon>Pseudomonadota</taxon>
        <taxon>Alphaproteobacteria</taxon>
        <taxon>Hyphomicrobiales</taxon>
        <taxon>Bartonellaceae</taxon>
        <taxon>Bartonella</taxon>
    </lineage>
</organism>
<keyword evidence="8" id="KW-1185">Reference proteome</keyword>
<evidence type="ECO:0000313" key="8">
    <source>
        <dbReference type="Proteomes" id="UP000009017"/>
    </source>
</evidence>
<comment type="subcellular location">
    <subcellularLocation>
        <location evidence="1">Membrane</location>
        <topology evidence="1">Multi-pass membrane protein</topology>
    </subcellularLocation>
</comment>
<dbReference type="eggNOG" id="COG3704">
    <property type="taxonomic scope" value="Bacteria"/>
</dbReference>